<sequence length="357" mass="39437">MSAFICQACHVACCANSTPNVVSWGRGGIVAFGTCNSVALYDPQERRVLCLLNGHTGRVNALHWVHNNKQNLECHLVSGGSDNLLIVWEAQDEKFIKLMELKGHTEAVCAVDAIYMDSEILVASSASDSSVKLWLCSDLKEGKSIWLYFSCPHCITLFKALFRIVPILACGGDDSQVHLYVVTSEQLQKAMTLKGHEDWVRGVEWVSTRGGLLLASCSQDSLIRVWRLTAKSSTDTLTEDNHTIIRMKEDVFEVNDQGTSSVFSVSLETVLAGHENWVCGVHWQPPVYKDDELQQPARLLSASMDKTMIIWAPEEGSGVWVEQYHFCFCLSAAPPPSPPPPSCLSELPTDAIVPEWG</sequence>
<dbReference type="AlphaFoldDB" id="A0A834BXX8"/>
<keyword evidence="8" id="KW-0819">tRNA processing</keyword>
<evidence type="ECO:0000313" key="13">
    <source>
        <dbReference type="Proteomes" id="UP000646548"/>
    </source>
</evidence>
<accession>A0A834BXX8</accession>
<evidence type="ECO:0000256" key="2">
    <source>
        <dbReference type="ARBA" id="ARBA00004496"/>
    </source>
</evidence>
<dbReference type="InterPro" id="IPR015943">
    <property type="entry name" value="WD40/YVTN_repeat-like_dom_sf"/>
</dbReference>
<dbReference type="InterPro" id="IPR036322">
    <property type="entry name" value="WD40_repeat_dom_sf"/>
</dbReference>
<dbReference type="EMBL" id="WKFB01000830">
    <property type="protein sequence ID" value="KAF6717579.1"/>
    <property type="molecule type" value="Genomic_DNA"/>
</dbReference>
<keyword evidence="9" id="KW-0677">Repeat</keyword>
<dbReference type="Gene3D" id="2.130.10.10">
    <property type="entry name" value="YVTN repeat-like/Quinoprotein amine dehydrogenase"/>
    <property type="match status" value="3"/>
</dbReference>
<gene>
    <name evidence="12" type="ORF">FQA47_020200</name>
</gene>
<dbReference type="GO" id="GO:0005634">
    <property type="term" value="C:nucleus"/>
    <property type="evidence" value="ECO:0007669"/>
    <property type="project" value="UniProtKB-SubCell"/>
</dbReference>
<evidence type="ECO:0000256" key="4">
    <source>
        <dbReference type="ARBA" id="ARBA00005881"/>
    </source>
</evidence>
<evidence type="ECO:0000256" key="6">
    <source>
        <dbReference type="ARBA" id="ARBA00022490"/>
    </source>
</evidence>
<evidence type="ECO:0000313" key="12">
    <source>
        <dbReference type="EMBL" id="KAF6717579.1"/>
    </source>
</evidence>
<dbReference type="GO" id="GO:0002098">
    <property type="term" value="P:tRNA wobble uridine modification"/>
    <property type="evidence" value="ECO:0007669"/>
    <property type="project" value="InterPro"/>
</dbReference>
<organism evidence="12 13">
    <name type="scientific">Oryzias melastigma</name>
    <name type="common">Marine medaka</name>
    <dbReference type="NCBI Taxonomy" id="30732"/>
    <lineage>
        <taxon>Eukaryota</taxon>
        <taxon>Metazoa</taxon>
        <taxon>Chordata</taxon>
        <taxon>Craniata</taxon>
        <taxon>Vertebrata</taxon>
        <taxon>Euteleostomi</taxon>
        <taxon>Actinopterygii</taxon>
        <taxon>Neopterygii</taxon>
        <taxon>Teleostei</taxon>
        <taxon>Neoteleostei</taxon>
        <taxon>Acanthomorphata</taxon>
        <taxon>Ovalentaria</taxon>
        <taxon>Atherinomorphae</taxon>
        <taxon>Beloniformes</taxon>
        <taxon>Adrianichthyidae</taxon>
        <taxon>Oryziinae</taxon>
        <taxon>Oryzias</taxon>
    </lineage>
</organism>
<keyword evidence="7 11" id="KW-0853">WD repeat</keyword>
<dbReference type="GO" id="GO:0005737">
    <property type="term" value="C:cytoplasm"/>
    <property type="evidence" value="ECO:0007669"/>
    <property type="project" value="UniProtKB-SubCell"/>
</dbReference>
<comment type="pathway">
    <text evidence="3">tRNA modification; 5-methoxycarbonylmethyl-2-thiouridine-tRNA biosynthesis.</text>
</comment>
<evidence type="ECO:0000256" key="10">
    <source>
        <dbReference type="ARBA" id="ARBA00023242"/>
    </source>
</evidence>
<dbReference type="SMART" id="SM00320">
    <property type="entry name" value="WD40"/>
    <property type="match status" value="4"/>
</dbReference>
<dbReference type="Pfam" id="PF00400">
    <property type="entry name" value="WD40"/>
    <property type="match status" value="4"/>
</dbReference>
<comment type="subcellular location">
    <subcellularLocation>
        <location evidence="2">Cytoplasm</location>
    </subcellularLocation>
    <subcellularLocation>
        <location evidence="1">Nucleus</location>
    </subcellularLocation>
</comment>
<evidence type="ECO:0000256" key="3">
    <source>
        <dbReference type="ARBA" id="ARBA00005043"/>
    </source>
</evidence>
<keyword evidence="10" id="KW-0539">Nucleus</keyword>
<evidence type="ECO:0000256" key="11">
    <source>
        <dbReference type="PROSITE-ProRule" id="PRU00221"/>
    </source>
</evidence>
<dbReference type="Proteomes" id="UP000646548">
    <property type="component" value="Unassembled WGS sequence"/>
</dbReference>
<evidence type="ECO:0000256" key="9">
    <source>
        <dbReference type="ARBA" id="ARBA00022737"/>
    </source>
</evidence>
<evidence type="ECO:0000256" key="8">
    <source>
        <dbReference type="ARBA" id="ARBA00022694"/>
    </source>
</evidence>
<dbReference type="UniPathway" id="UPA00988"/>
<protein>
    <recommendedName>
        <fullName evidence="5">Elongator complex protein 2</fullName>
    </recommendedName>
</protein>
<reference evidence="12" key="1">
    <citation type="journal article" name="BMC Genomics">
        <title>Long-read sequencing and de novo genome assembly of marine medaka (Oryzias melastigma).</title>
        <authorList>
            <person name="Liang P."/>
            <person name="Saqib H.S.A."/>
            <person name="Ni X."/>
            <person name="Shen Y."/>
        </authorList>
    </citation>
    <scope>NUCLEOTIDE SEQUENCE</scope>
    <source>
        <strain evidence="12">Bigg-433</strain>
    </source>
</reference>
<comment type="similarity">
    <text evidence="4">Belongs to the WD repeat ELP2 family.</text>
</comment>
<keyword evidence="6" id="KW-0963">Cytoplasm</keyword>
<name>A0A834BXX8_ORYME</name>
<evidence type="ECO:0000256" key="5">
    <source>
        <dbReference type="ARBA" id="ARBA00020267"/>
    </source>
</evidence>
<dbReference type="PROSITE" id="PS50082">
    <property type="entry name" value="WD_REPEATS_2"/>
    <property type="match status" value="2"/>
</dbReference>
<dbReference type="PANTHER" id="PTHR44111">
    <property type="entry name" value="ELONGATOR COMPLEX PROTEIN 2"/>
    <property type="match status" value="1"/>
</dbReference>
<dbReference type="SUPFAM" id="SSF50978">
    <property type="entry name" value="WD40 repeat-like"/>
    <property type="match status" value="1"/>
</dbReference>
<feature type="repeat" description="WD" evidence="11">
    <location>
        <begin position="52"/>
        <end position="98"/>
    </location>
</feature>
<comment type="caution">
    <text evidence="12">The sequence shown here is derived from an EMBL/GenBank/DDBJ whole genome shotgun (WGS) entry which is preliminary data.</text>
</comment>
<proteinExistence type="inferred from homology"/>
<dbReference type="InterPro" id="IPR001680">
    <property type="entry name" value="WD40_rpt"/>
</dbReference>
<dbReference type="PROSITE" id="PS50294">
    <property type="entry name" value="WD_REPEATS_REGION"/>
    <property type="match status" value="1"/>
</dbReference>
<dbReference type="InterPro" id="IPR037289">
    <property type="entry name" value="Elp2"/>
</dbReference>
<dbReference type="PANTHER" id="PTHR44111:SF1">
    <property type="entry name" value="ELONGATOR COMPLEX PROTEIN 2"/>
    <property type="match status" value="1"/>
</dbReference>
<evidence type="ECO:0000256" key="7">
    <source>
        <dbReference type="ARBA" id="ARBA00022574"/>
    </source>
</evidence>
<dbReference type="GO" id="GO:0033588">
    <property type="term" value="C:elongator holoenzyme complex"/>
    <property type="evidence" value="ECO:0007669"/>
    <property type="project" value="InterPro"/>
</dbReference>
<feature type="repeat" description="WD" evidence="11">
    <location>
        <begin position="193"/>
        <end position="236"/>
    </location>
</feature>
<evidence type="ECO:0000256" key="1">
    <source>
        <dbReference type="ARBA" id="ARBA00004123"/>
    </source>
</evidence>